<dbReference type="STRING" id="1189325.SAMN04488119_103261"/>
<feature type="transmembrane region" description="Helical" evidence="6">
    <location>
        <begin position="72"/>
        <end position="91"/>
    </location>
</feature>
<evidence type="ECO:0000256" key="4">
    <source>
        <dbReference type="ARBA" id="ARBA00022989"/>
    </source>
</evidence>
<comment type="subcellular location">
    <subcellularLocation>
        <location evidence="1">Membrane</location>
        <topology evidence="1">Multi-pass membrane protein</topology>
    </subcellularLocation>
</comment>
<keyword evidence="9" id="KW-1185">Reference proteome</keyword>
<proteinExistence type="inferred from homology"/>
<dbReference type="Proteomes" id="UP000184066">
    <property type="component" value="Unassembled WGS sequence"/>
</dbReference>
<reference evidence="8 9" key="1">
    <citation type="submission" date="2016-12" db="EMBL/GenBank/DDBJ databases">
        <authorList>
            <person name="Song W.-J."/>
            <person name="Kurnit D.M."/>
        </authorList>
    </citation>
    <scope>NUCLEOTIDE SEQUENCE [LARGE SCALE GENOMIC DNA]</scope>
    <source>
        <strain evidence="8 9">CGMCC 1.10808</strain>
    </source>
</reference>
<dbReference type="InterPro" id="IPR037185">
    <property type="entry name" value="EmrE-like"/>
</dbReference>
<feature type="transmembrane region" description="Helical" evidence="6">
    <location>
        <begin position="97"/>
        <end position="120"/>
    </location>
</feature>
<dbReference type="RefSeq" id="WP_072746316.1">
    <property type="nucleotide sequence ID" value="NZ_FOHL01000003.1"/>
</dbReference>
<dbReference type="InterPro" id="IPR050638">
    <property type="entry name" value="AA-Vitamin_Transporters"/>
</dbReference>
<feature type="transmembrane region" description="Helical" evidence="6">
    <location>
        <begin position="275"/>
        <end position="297"/>
    </location>
</feature>
<dbReference type="PANTHER" id="PTHR32322">
    <property type="entry name" value="INNER MEMBRANE TRANSPORTER"/>
    <property type="match status" value="1"/>
</dbReference>
<comment type="similarity">
    <text evidence="2">Belongs to the EamA transporter family.</text>
</comment>
<dbReference type="PANTHER" id="PTHR32322:SF2">
    <property type="entry name" value="EAMA DOMAIN-CONTAINING PROTEIN"/>
    <property type="match status" value="1"/>
</dbReference>
<keyword evidence="4 6" id="KW-1133">Transmembrane helix</keyword>
<evidence type="ECO:0000256" key="6">
    <source>
        <dbReference type="SAM" id="Phobius"/>
    </source>
</evidence>
<organism evidence="8 9">
    <name type="scientific">Oceanicella actignis</name>
    <dbReference type="NCBI Taxonomy" id="1189325"/>
    <lineage>
        <taxon>Bacteria</taxon>
        <taxon>Pseudomonadati</taxon>
        <taxon>Pseudomonadota</taxon>
        <taxon>Alphaproteobacteria</taxon>
        <taxon>Rhodobacterales</taxon>
        <taxon>Paracoccaceae</taxon>
        <taxon>Oceanicella</taxon>
    </lineage>
</organism>
<dbReference type="InterPro" id="IPR000620">
    <property type="entry name" value="EamA_dom"/>
</dbReference>
<feature type="transmembrane region" description="Helical" evidence="6">
    <location>
        <begin position="156"/>
        <end position="177"/>
    </location>
</feature>
<name>A0A1M7SD84_9RHOB</name>
<dbReference type="Pfam" id="PF00892">
    <property type="entry name" value="EamA"/>
    <property type="match status" value="2"/>
</dbReference>
<dbReference type="GO" id="GO:0016020">
    <property type="term" value="C:membrane"/>
    <property type="evidence" value="ECO:0007669"/>
    <property type="project" value="UniProtKB-SubCell"/>
</dbReference>
<evidence type="ECO:0000256" key="2">
    <source>
        <dbReference type="ARBA" id="ARBA00007362"/>
    </source>
</evidence>
<evidence type="ECO:0000313" key="9">
    <source>
        <dbReference type="Proteomes" id="UP000184066"/>
    </source>
</evidence>
<dbReference type="EMBL" id="FRDL01000002">
    <property type="protein sequence ID" value="SHN56410.1"/>
    <property type="molecule type" value="Genomic_DNA"/>
</dbReference>
<feature type="transmembrane region" description="Helical" evidence="6">
    <location>
        <begin position="189"/>
        <end position="209"/>
    </location>
</feature>
<feature type="transmembrane region" description="Helical" evidence="6">
    <location>
        <begin position="252"/>
        <end position="269"/>
    </location>
</feature>
<evidence type="ECO:0000256" key="1">
    <source>
        <dbReference type="ARBA" id="ARBA00004141"/>
    </source>
</evidence>
<protein>
    <submittedName>
        <fullName evidence="8">EamA-like transporter family protein</fullName>
    </submittedName>
</protein>
<gene>
    <name evidence="8" type="ORF">SAMN05216200_102247</name>
</gene>
<feature type="transmembrane region" description="Helical" evidence="6">
    <location>
        <begin position="12"/>
        <end position="30"/>
    </location>
</feature>
<keyword evidence="5 6" id="KW-0472">Membrane</keyword>
<dbReference type="OrthoDB" id="7743310at2"/>
<evidence type="ECO:0000256" key="5">
    <source>
        <dbReference type="ARBA" id="ARBA00023136"/>
    </source>
</evidence>
<feature type="transmembrane region" description="Helical" evidence="6">
    <location>
        <begin position="42"/>
        <end position="60"/>
    </location>
</feature>
<feature type="transmembrane region" description="Helical" evidence="6">
    <location>
        <begin position="215"/>
        <end position="240"/>
    </location>
</feature>
<dbReference type="SUPFAM" id="SSF103481">
    <property type="entry name" value="Multidrug resistance efflux transporter EmrE"/>
    <property type="match status" value="2"/>
</dbReference>
<keyword evidence="3 6" id="KW-0812">Transmembrane</keyword>
<evidence type="ECO:0000313" key="8">
    <source>
        <dbReference type="EMBL" id="SHN56410.1"/>
    </source>
</evidence>
<evidence type="ECO:0000256" key="3">
    <source>
        <dbReference type="ARBA" id="ARBA00022692"/>
    </source>
</evidence>
<dbReference type="AlphaFoldDB" id="A0A1M7SD84"/>
<feature type="transmembrane region" description="Helical" evidence="6">
    <location>
        <begin position="132"/>
        <end position="150"/>
    </location>
</feature>
<feature type="domain" description="EamA" evidence="7">
    <location>
        <begin position="159"/>
        <end position="291"/>
    </location>
</feature>
<sequence>MDEEAPAPARMAVGYAAAAFAVLVWAGWIVATRQQVRGSAPLDIALVRYGVPALLLAPIWLRRGLLPAGERFWPLAVMTIGWGGPFVLLTAKGLETVPAALFGPMVPATLPLFVAAWDRFAEGRAIAPERALGLALILAAGALIVGPAALRGDAGFFAGAPFLLAAAAGWAAFTIAFRRTRLSGLEATAYVSLWSAPFLLAAAAAQGVGLGRLEAGQLALMVLVQGVLSGVGAVAGFGLAVRALGAARTSSLTSLVPALAAVGGWLLLGERVAPASWASVILACAGVALTNGAGAGLRRLARGR</sequence>
<evidence type="ECO:0000259" key="7">
    <source>
        <dbReference type="Pfam" id="PF00892"/>
    </source>
</evidence>
<accession>A0A1M7SD84</accession>
<feature type="domain" description="EamA" evidence="7">
    <location>
        <begin position="14"/>
        <end position="145"/>
    </location>
</feature>